<accession>A0A2P5B283</accession>
<dbReference type="OrthoDB" id="1897577at2759"/>
<comment type="caution">
    <text evidence="1">The sequence shown here is derived from an EMBL/GenBank/DDBJ whole genome shotgun (WGS) entry which is preliminary data.</text>
</comment>
<dbReference type="Proteomes" id="UP000237105">
    <property type="component" value="Unassembled WGS sequence"/>
</dbReference>
<keyword evidence="2" id="KW-1185">Reference proteome</keyword>
<protein>
    <submittedName>
        <fullName evidence="1">Uncharacterized protein</fullName>
    </submittedName>
</protein>
<proteinExistence type="predicted"/>
<organism evidence="1 2">
    <name type="scientific">Parasponia andersonii</name>
    <name type="common">Sponia andersonii</name>
    <dbReference type="NCBI Taxonomy" id="3476"/>
    <lineage>
        <taxon>Eukaryota</taxon>
        <taxon>Viridiplantae</taxon>
        <taxon>Streptophyta</taxon>
        <taxon>Embryophyta</taxon>
        <taxon>Tracheophyta</taxon>
        <taxon>Spermatophyta</taxon>
        <taxon>Magnoliopsida</taxon>
        <taxon>eudicotyledons</taxon>
        <taxon>Gunneridae</taxon>
        <taxon>Pentapetalae</taxon>
        <taxon>rosids</taxon>
        <taxon>fabids</taxon>
        <taxon>Rosales</taxon>
        <taxon>Cannabaceae</taxon>
        <taxon>Parasponia</taxon>
    </lineage>
</organism>
<dbReference type="AlphaFoldDB" id="A0A2P5B283"/>
<name>A0A2P5B283_PARAD</name>
<gene>
    <name evidence="1" type="ORF">PanWU01x14_278470</name>
</gene>
<evidence type="ECO:0000313" key="1">
    <source>
        <dbReference type="EMBL" id="PON42869.1"/>
    </source>
</evidence>
<evidence type="ECO:0000313" key="2">
    <source>
        <dbReference type="Proteomes" id="UP000237105"/>
    </source>
</evidence>
<sequence length="69" mass="7683">MRSSMLKLNCAVQALNEIAAQVGKTDWNFSIDPCSNHTIWKTPKSEARPAYNNTVNCTCSDGFCHVIHL</sequence>
<dbReference type="EMBL" id="JXTB01000381">
    <property type="protein sequence ID" value="PON42869.1"/>
    <property type="molecule type" value="Genomic_DNA"/>
</dbReference>
<reference evidence="2" key="1">
    <citation type="submission" date="2016-06" db="EMBL/GenBank/DDBJ databases">
        <title>Parallel loss of symbiosis genes in relatives of nitrogen-fixing non-legume Parasponia.</title>
        <authorList>
            <person name="Van Velzen R."/>
            <person name="Holmer R."/>
            <person name="Bu F."/>
            <person name="Rutten L."/>
            <person name="Van Zeijl A."/>
            <person name="Liu W."/>
            <person name="Santuari L."/>
            <person name="Cao Q."/>
            <person name="Sharma T."/>
            <person name="Shen D."/>
            <person name="Roswanjaya Y."/>
            <person name="Wardhani T."/>
            <person name="Kalhor M.S."/>
            <person name="Jansen J."/>
            <person name="Van den Hoogen J."/>
            <person name="Gungor B."/>
            <person name="Hartog M."/>
            <person name="Hontelez J."/>
            <person name="Verver J."/>
            <person name="Yang W.-C."/>
            <person name="Schijlen E."/>
            <person name="Repin R."/>
            <person name="Schilthuizen M."/>
            <person name="Schranz E."/>
            <person name="Heidstra R."/>
            <person name="Miyata K."/>
            <person name="Fedorova E."/>
            <person name="Kohlen W."/>
            <person name="Bisseling T."/>
            <person name="Smit S."/>
            <person name="Geurts R."/>
        </authorList>
    </citation>
    <scope>NUCLEOTIDE SEQUENCE [LARGE SCALE GENOMIC DNA]</scope>
    <source>
        <strain evidence="2">cv. WU1-14</strain>
    </source>
</reference>